<evidence type="ECO:0000256" key="9">
    <source>
        <dbReference type="RuleBase" id="RU003942"/>
    </source>
</evidence>
<evidence type="ECO:0000256" key="7">
    <source>
        <dbReference type="ARBA" id="ARBA00023136"/>
    </source>
</evidence>
<evidence type="ECO:0000256" key="5">
    <source>
        <dbReference type="ARBA" id="ARBA00022692"/>
    </source>
</evidence>
<dbReference type="InterPro" id="IPR037185">
    <property type="entry name" value="EmrE-like"/>
</dbReference>
<keyword evidence="6 10" id="KW-1133">Transmembrane helix</keyword>
<keyword evidence="4" id="KW-1003">Cell membrane</keyword>
<dbReference type="AlphaFoldDB" id="M2ZG90"/>
<keyword evidence="7 10" id="KW-0472">Membrane</keyword>
<evidence type="ECO:0000256" key="10">
    <source>
        <dbReference type="SAM" id="Phobius"/>
    </source>
</evidence>
<dbReference type="GO" id="GO:0022857">
    <property type="term" value="F:transmembrane transporter activity"/>
    <property type="evidence" value="ECO:0007669"/>
    <property type="project" value="InterPro"/>
</dbReference>
<evidence type="ECO:0000256" key="8">
    <source>
        <dbReference type="ARBA" id="ARBA00023251"/>
    </source>
</evidence>
<gene>
    <name evidence="11" type="ORF">G352_05332</name>
</gene>
<feature type="transmembrane region" description="Helical" evidence="10">
    <location>
        <begin position="82"/>
        <end position="100"/>
    </location>
</feature>
<dbReference type="RefSeq" id="WP_003935161.1">
    <property type="nucleotide sequence ID" value="NZ_AOEX01000024.1"/>
</dbReference>
<dbReference type="GO" id="GO:0005886">
    <property type="term" value="C:plasma membrane"/>
    <property type="evidence" value="ECO:0007669"/>
    <property type="project" value="UniProtKB-SubCell"/>
</dbReference>
<sequence>MKWLLLIGAIATEVTATLSLRAAADHPAWYLVVTLGYGVSFLFLARVLTHMPVGVAYGIWGASGITLTAVLAAALFDEKLTAVMAVGIALVIVGVLVVELGSHRPDEAGADSPTHTDNDRAPLL</sequence>
<keyword evidence="3" id="KW-0813">Transport</keyword>
<evidence type="ECO:0000256" key="3">
    <source>
        <dbReference type="ARBA" id="ARBA00022448"/>
    </source>
</evidence>
<dbReference type="EMBL" id="AOEX01000024">
    <property type="protein sequence ID" value="EME66332.1"/>
    <property type="molecule type" value="Genomic_DNA"/>
</dbReference>
<feature type="transmembrane region" description="Helical" evidence="10">
    <location>
        <begin position="55"/>
        <end position="76"/>
    </location>
</feature>
<comment type="subcellular location">
    <subcellularLocation>
        <location evidence="1 9">Cell membrane</location>
        <topology evidence="1 9">Multi-pass membrane protein</topology>
    </subcellularLocation>
</comment>
<dbReference type="Pfam" id="PF00893">
    <property type="entry name" value="Multi_Drug_Res"/>
    <property type="match status" value="1"/>
</dbReference>
<evidence type="ECO:0000256" key="4">
    <source>
        <dbReference type="ARBA" id="ARBA00022475"/>
    </source>
</evidence>
<keyword evidence="12" id="KW-1185">Reference proteome</keyword>
<evidence type="ECO:0000256" key="6">
    <source>
        <dbReference type="ARBA" id="ARBA00022989"/>
    </source>
</evidence>
<evidence type="ECO:0000256" key="2">
    <source>
        <dbReference type="ARBA" id="ARBA00007822"/>
    </source>
</evidence>
<protein>
    <submittedName>
        <fullName evidence="11">Small multidrug resistance protein</fullName>
    </submittedName>
</protein>
<dbReference type="PANTHER" id="PTHR30561:SF1">
    <property type="entry name" value="MULTIDRUG TRANSPORTER EMRE"/>
    <property type="match status" value="1"/>
</dbReference>
<proteinExistence type="inferred from homology"/>
<feature type="transmembrane region" description="Helical" evidence="10">
    <location>
        <begin position="29"/>
        <end position="48"/>
    </location>
</feature>
<dbReference type="PATRIC" id="fig|1278076.4.peg.1111"/>
<comment type="similarity">
    <text evidence="2">Belongs to the drug/metabolite transporter (DMT) superfamily. Small multidrug resistance (SMR) (TC 2.A.7.1) family. Mmr subfamily.</text>
</comment>
<organism evidence="11 12">
    <name type="scientific">Rhodococcus ruber BKS 20-38</name>
    <dbReference type="NCBI Taxonomy" id="1278076"/>
    <lineage>
        <taxon>Bacteria</taxon>
        <taxon>Bacillati</taxon>
        <taxon>Actinomycetota</taxon>
        <taxon>Actinomycetes</taxon>
        <taxon>Mycobacteriales</taxon>
        <taxon>Nocardiaceae</taxon>
        <taxon>Rhodococcus</taxon>
    </lineage>
</organism>
<keyword evidence="8" id="KW-0046">Antibiotic resistance</keyword>
<comment type="caution">
    <text evidence="11">The sequence shown here is derived from an EMBL/GenBank/DDBJ whole genome shotgun (WGS) entry which is preliminary data.</text>
</comment>
<dbReference type="PANTHER" id="PTHR30561">
    <property type="entry name" value="SMR FAMILY PROTON-DEPENDENT DRUG EFFLUX TRANSPORTER SUGE"/>
    <property type="match status" value="1"/>
</dbReference>
<keyword evidence="5 9" id="KW-0812">Transmembrane</keyword>
<evidence type="ECO:0000313" key="12">
    <source>
        <dbReference type="Proteomes" id="UP000011731"/>
    </source>
</evidence>
<reference evidence="11 12" key="1">
    <citation type="journal article" date="2013" name="Genome Announc.">
        <title>Draft Genome Sequence of Rhodococcus ruber Strain BKS 20-38.</title>
        <authorList>
            <person name="Bala M."/>
            <person name="Kumar S."/>
            <person name="Raghava G.P."/>
            <person name="Mayilraj S."/>
        </authorList>
    </citation>
    <scope>NUCLEOTIDE SEQUENCE [LARGE SCALE GENOMIC DNA]</scope>
    <source>
        <strain evidence="11 12">BKS 20-38</strain>
    </source>
</reference>
<dbReference type="Gene3D" id="1.10.3730.20">
    <property type="match status" value="1"/>
</dbReference>
<evidence type="ECO:0000313" key="11">
    <source>
        <dbReference type="EMBL" id="EME66332.1"/>
    </source>
</evidence>
<name>M2ZG90_9NOCA</name>
<dbReference type="InterPro" id="IPR000390">
    <property type="entry name" value="Small_drug/metabolite_transptr"/>
</dbReference>
<accession>M2ZG90</accession>
<dbReference type="InterPro" id="IPR045324">
    <property type="entry name" value="Small_multidrug_res"/>
</dbReference>
<dbReference type="Proteomes" id="UP000011731">
    <property type="component" value="Unassembled WGS sequence"/>
</dbReference>
<dbReference type="SUPFAM" id="SSF103481">
    <property type="entry name" value="Multidrug resistance efflux transporter EmrE"/>
    <property type="match status" value="1"/>
</dbReference>
<evidence type="ECO:0000256" key="1">
    <source>
        <dbReference type="ARBA" id="ARBA00004651"/>
    </source>
</evidence>
<dbReference type="GO" id="GO:0046677">
    <property type="term" value="P:response to antibiotic"/>
    <property type="evidence" value="ECO:0007669"/>
    <property type="project" value="UniProtKB-KW"/>
</dbReference>